<protein>
    <submittedName>
        <fullName evidence="2">Uncharacterized protein</fullName>
    </submittedName>
</protein>
<organism evidence="2 3">
    <name type="scientific">Halorubrum ruber</name>
    <dbReference type="NCBI Taxonomy" id="2982524"/>
    <lineage>
        <taxon>Archaea</taxon>
        <taxon>Methanobacteriati</taxon>
        <taxon>Methanobacteriota</taxon>
        <taxon>Stenosarchaea group</taxon>
        <taxon>Halobacteria</taxon>
        <taxon>Halobacteriales</taxon>
        <taxon>Haloferacaceae</taxon>
        <taxon>Halorubrum</taxon>
    </lineage>
</organism>
<dbReference type="GeneID" id="64828721"/>
<keyword evidence="1" id="KW-1133">Transmembrane helix</keyword>
<feature type="transmembrane region" description="Helical" evidence="1">
    <location>
        <begin position="7"/>
        <end position="26"/>
    </location>
</feature>
<dbReference type="Proteomes" id="UP000679341">
    <property type="component" value="Chromosome"/>
</dbReference>
<accession>A0A8T8LKX4</accession>
<evidence type="ECO:0000256" key="1">
    <source>
        <dbReference type="SAM" id="Phobius"/>
    </source>
</evidence>
<dbReference type="EMBL" id="CP073695">
    <property type="protein sequence ID" value="QUO47697.1"/>
    <property type="molecule type" value="Genomic_DNA"/>
</dbReference>
<dbReference type="RefSeq" id="WP_017342250.1">
    <property type="nucleotide sequence ID" value="NZ_CP073695.1"/>
</dbReference>
<keyword evidence="3" id="KW-1185">Reference proteome</keyword>
<keyword evidence="1" id="KW-0812">Transmembrane</keyword>
<sequence>MDDRRTLFLAGFVGASLSYIFNVLAFTGTFDVFRWVVFVALYVGFTYGFDRFIGWQTGSA</sequence>
<evidence type="ECO:0000313" key="2">
    <source>
        <dbReference type="EMBL" id="QUO47697.1"/>
    </source>
</evidence>
<evidence type="ECO:0000313" key="3">
    <source>
        <dbReference type="Proteomes" id="UP000679341"/>
    </source>
</evidence>
<dbReference type="OrthoDB" id="230442at2157"/>
<feature type="transmembrane region" description="Helical" evidence="1">
    <location>
        <begin position="32"/>
        <end position="49"/>
    </location>
</feature>
<dbReference type="KEGG" id="hss:J7656_14235"/>
<reference evidence="2 3" key="1">
    <citation type="submission" date="2021-03" db="EMBL/GenBank/DDBJ databases">
        <title>Halorubrum sodomense MBLA0099, Whole genome shotgun sequencing.</title>
        <authorList>
            <person name="Seo M.-J."/>
            <person name="Cho E.-S."/>
            <person name="Hwang C.Y."/>
        </authorList>
    </citation>
    <scope>NUCLEOTIDE SEQUENCE [LARGE SCALE GENOMIC DNA]</scope>
    <source>
        <strain evidence="2 3">MBLA0099</strain>
    </source>
</reference>
<dbReference type="AlphaFoldDB" id="A0A8T8LKX4"/>
<gene>
    <name evidence="2" type="ORF">J7656_14235</name>
</gene>
<keyword evidence="1" id="KW-0472">Membrane</keyword>
<name>A0A8T8LKX4_9EURY</name>
<proteinExistence type="predicted"/>